<comment type="caution">
    <text evidence="2">The sequence shown here is derived from an EMBL/GenBank/DDBJ whole genome shotgun (WGS) entry which is preliminary data.</text>
</comment>
<protein>
    <recommendedName>
        <fullName evidence="4">DUF4124 domain-containing protein</fullName>
    </recommendedName>
</protein>
<dbReference type="OrthoDB" id="6312994at2"/>
<accession>A0A2A5JKB1</accession>
<keyword evidence="1" id="KW-0732">Signal</keyword>
<dbReference type="RefSeq" id="WP_099643820.1">
    <property type="nucleotide sequence ID" value="NZ_JAQPZX010000014.1"/>
</dbReference>
<organism evidence="2 3">
    <name type="scientific">Pseudoalteromonas piscicida</name>
    <dbReference type="NCBI Taxonomy" id="43662"/>
    <lineage>
        <taxon>Bacteria</taxon>
        <taxon>Pseudomonadati</taxon>
        <taxon>Pseudomonadota</taxon>
        <taxon>Gammaproteobacteria</taxon>
        <taxon>Alteromonadales</taxon>
        <taxon>Pseudoalteromonadaceae</taxon>
        <taxon>Pseudoalteromonas</taxon>
    </lineage>
</organism>
<sequence>MKLPLKLLLMFFFSLNANAETVTYFKCTTDRGIVFSQFPCSANATQHTITTSDPKANAPSEQHYKTLNNIERTQIIKRTKHALRAKHHEKAILNRKRDSAVRDEQDKLTKLMNDDRRKKVVRQVTKKIKAINKSHVKAMKGLEKEISMLEKRLKRYEN</sequence>
<evidence type="ECO:0000313" key="2">
    <source>
        <dbReference type="EMBL" id="PCK29863.1"/>
    </source>
</evidence>
<dbReference type="AlphaFoldDB" id="A0A2A5JKB1"/>
<evidence type="ECO:0000313" key="3">
    <source>
        <dbReference type="Proteomes" id="UP000228621"/>
    </source>
</evidence>
<evidence type="ECO:0000256" key="1">
    <source>
        <dbReference type="SAM" id="SignalP"/>
    </source>
</evidence>
<name>A0A2A5JKB1_PSEO7</name>
<dbReference type="EMBL" id="NKHF01000101">
    <property type="protein sequence ID" value="PCK29863.1"/>
    <property type="molecule type" value="Genomic_DNA"/>
</dbReference>
<keyword evidence="3" id="KW-1185">Reference proteome</keyword>
<evidence type="ECO:0008006" key="4">
    <source>
        <dbReference type="Google" id="ProtNLM"/>
    </source>
</evidence>
<gene>
    <name evidence="2" type="ORF">CEX98_20285</name>
</gene>
<feature type="chain" id="PRO_5013150751" description="DUF4124 domain-containing protein" evidence="1">
    <location>
        <begin position="20"/>
        <end position="158"/>
    </location>
</feature>
<feature type="signal peptide" evidence="1">
    <location>
        <begin position="1"/>
        <end position="19"/>
    </location>
</feature>
<proteinExistence type="predicted"/>
<reference evidence="3" key="1">
    <citation type="journal article" date="2019" name="Genome Announc.">
        <title>Draft Genome Sequence of Pseudoalteromonas piscicida Strain 36Y ROTHPW, an Hypersaline Seawater Isolate from the South Coast of Sonora, Mexico.</title>
        <authorList>
            <person name="Sanchez-Diaz R."/>
            <person name="Molina-Garza Z.J."/>
            <person name="Cruz-Suarez L.E."/>
            <person name="Selvin J."/>
            <person name="Kiran G.S."/>
            <person name="Ibarra-Gamez J.C."/>
            <person name="Gomez-Gil B."/>
            <person name="Galaviz-Silva L."/>
        </authorList>
    </citation>
    <scope>NUCLEOTIDE SEQUENCE [LARGE SCALE GENOMIC DNA]</scope>
    <source>
        <strain evidence="3">36Y_RITHPW</strain>
    </source>
</reference>
<dbReference type="Proteomes" id="UP000228621">
    <property type="component" value="Unassembled WGS sequence"/>
</dbReference>